<dbReference type="EMBL" id="UYWX01007003">
    <property type="protein sequence ID" value="VDM26672.1"/>
    <property type="molecule type" value="Genomic_DNA"/>
</dbReference>
<proteinExistence type="predicted"/>
<reference evidence="1 2" key="2">
    <citation type="submission" date="2018-11" db="EMBL/GenBank/DDBJ databases">
        <authorList>
            <consortium name="Pathogen Informatics"/>
        </authorList>
    </citation>
    <scope>NUCLEOTIDE SEQUENCE [LARGE SCALE GENOMIC DNA]</scope>
</reference>
<evidence type="ECO:0000313" key="1">
    <source>
        <dbReference type="EMBL" id="VDM26672.1"/>
    </source>
</evidence>
<dbReference type="Proteomes" id="UP000274429">
    <property type="component" value="Unassembled WGS sequence"/>
</dbReference>
<evidence type="ECO:0000313" key="3">
    <source>
        <dbReference type="WBParaSite" id="TTAC_0000532901-mRNA-1"/>
    </source>
</evidence>
<reference evidence="3" key="1">
    <citation type="submission" date="2017-02" db="UniProtKB">
        <authorList>
            <consortium name="WormBaseParasite"/>
        </authorList>
    </citation>
    <scope>IDENTIFICATION</scope>
</reference>
<name>A0A0R3WX39_HYDTA</name>
<organism evidence="3">
    <name type="scientific">Hydatigena taeniaeformis</name>
    <name type="common">Feline tapeworm</name>
    <name type="synonym">Taenia taeniaeformis</name>
    <dbReference type="NCBI Taxonomy" id="6205"/>
    <lineage>
        <taxon>Eukaryota</taxon>
        <taxon>Metazoa</taxon>
        <taxon>Spiralia</taxon>
        <taxon>Lophotrochozoa</taxon>
        <taxon>Platyhelminthes</taxon>
        <taxon>Cestoda</taxon>
        <taxon>Eucestoda</taxon>
        <taxon>Cyclophyllidea</taxon>
        <taxon>Taeniidae</taxon>
        <taxon>Hydatigera</taxon>
    </lineage>
</organism>
<accession>A0A0R3WX39</accession>
<dbReference type="AlphaFoldDB" id="A0A0R3WX39"/>
<dbReference type="OrthoDB" id="19944at2759"/>
<dbReference type="STRING" id="6205.A0A0R3WX39"/>
<evidence type="ECO:0000313" key="2">
    <source>
        <dbReference type="Proteomes" id="UP000274429"/>
    </source>
</evidence>
<gene>
    <name evidence="1" type="ORF">TTAC_LOCUS5314</name>
</gene>
<sequence length="63" mass="7040">MIIFSGGNRRDSLDAVIDDDEGDHTTPSITIMRGKRLAVMQMDFSIVTFTTLCTSPYFSGMYL</sequence>
<protein>
    <submittedName>
        <fullName evidence="3">LLGL domain-containing protein</fullName>
    </submittedName>
</protein>
<dbReference type="WBParaSite" id="TTAC_0000532901-mRNA-1">
    <property type="protein sequence ID" value="TTAC_0000532901-mRNA-1"/>
    <property type="gene ID" value="TTAC_0000532901"/>
</dbReference>
<keyword evidence="2" id="KW-1185">Reference proteome</keyword>